<dbReference type="Pfam" id="PF03807">
    <property type="entry name" value="F420_oxidored"/>
    <property type="match status" value="1"/>
</dbReference>
<feature type="domain" description="Pyrroline-5-carboxylate reductase catalytic N-terminal" evidence="1">
    <location>
        <begin position="2"/>
        <end position="91"/>
    </location>
</feature>
<dbReference type="InterPro" id="IPR036291">
    <property type="entry name" value="NAD(P)-bd_dom_sf"/>
</dbReference>
<dbReference type="RefSeq" id="WP_127803259.1">
    <property type="nucleotide sequence ID" value="NZ_SACY01000002.1"/>
</dbReference>
<dbReference type="PANTHER" id="PTHR40459:SF1">
    <property type="entry name" value="CONSERVED HYPOTHETICAL ALANINE AND LEUCINE RICH PROTEIN"/>
    <property type="match status" value="1"/>
</dbReference>
<evidence type="ECO:0000259" key="1">
    <source>
        <dbReference type="Pfam" id="PF03807"/>
    </source>
</evidence>
<comment type="caution">
    <text evidence="3">The sequence shown here is derived from an EMBL/GenBank/DDBJ whole genome shotgun (WGS) entry which is preliminary data.</text>
</comment>
<dbReference type="EMBL" id="SACY01000002">
    <property type="protein sequence ID" value="RVU25922.1"/>
    <property type="molecule type" value="Genomic_DNA"/>
</dbReference>
<dbReference type="InterPro" id="IPR028939">
    <property type="entry name" value="P5C_Rdtase_cat_N"/>
</dbReference>
<dbReference type="InterPro" id="IPR018931">
    <property type="entry name" value="DUF2520"/>
</dbReference>
<evidence type="ECO:0000313" key="3">
    <source>
        <dbReference type="EMBL" id="RVU25922.1"/>
    </source>
</evidence>
<protein>
    <submittedName>
        <fullName evidence="3">DUF2520 domain-containing protein</fullName>
    </submittedName>
</protein>
<sequence length="261" mass="29971">MKISFIGAGNAAWQLSRSFENAGETVMEVFSRHATHARDLVKYLYNAHIQEHLDFSESSSSVFFLCIPESAYAQVLPELILPKDATLILVTAHFSLNEAADLYDPVRENNNPIGIFYPVQYLQKGVNTSFDQCMICIEGDSPTTELLLSAFGKKLSKIVYAVSEEERKKIHLASLFAGDFTRLLWNQAEGLLKEIELESHLIQPLIRNHLAHLQQNFPYLNRAEREFLSHPRYVRELKDELDSNEYKELFEQFVKMIKKGE</sequence>
<dbReference type="Gene3D" id="1.10.1040.20">
    <property type="entry name" value="ProC-like, C-terminal domain"/>
    <property type="match status" value="1"/>
</dbReference>
<name>A0A437PUJ3_9BACT</name>
<evidence type="ECO:0000259" key="2">
    <source>
        <dbReference type="Pfam" id="PF10728"/>
    </source>
</evidence>
<reference evidence="3 4" key="1">
    <citation type="submission" date="2019-01" db="EMBL/GenBank/DDBJ databases">
        <authorList>
            <person name="Chen W.-M."/>
        </authorList>
    </citation>
    <scope>NUCLEOTIDE SEQUENCE [LARGE SCALE GENOMIC DNA]</scope>
    <source>
        <strain evidence="3 4">FSY-15</strain>
    </source>
</reference>
<dbReference type="Proteomes" id="UP000282832">
    <property type="component" value="Unassembled WGS sequence"/>
</dbReference>
<dbReference type="AlphaFoldDB" id="A0A437PUJ3"/>
<gene>
    <name evidence="3" type="ORF">EOJ36_05780</name>
</gene>
<dbReference type="PANTHER" id="PTHR40459">
    <property type="entry name" value="CONSERVED HYPOTHETICAL ALANINE AND LEUCINE RICH PROTEIN"/>
    <property type="match status" value="1"/>
</dbReference>
<feature type="domain" description="DUF2520" evidence="2">
    <location>
        <begin position="133"/>
        <end position="216"/>
    </location>
</feature>
<organism evidence="3 4">
    <name type="scientific">Sandaracinomonas limnophila</name>
    <dbReference type="NCBI Taxonomy" id="1862386"/>
    <lineage>
        <taxon>Bacteria</taxon>
        <taxon>Pseudomonadati</taxon>
        <taxon>Bacteroidota</taxon>
        <taxon>Cytophagia</taxon>
        <taxon>Cytophagales</taxon>
        <taxon>Flectobacillaceae</taxon>
        <taxon>Sandaracinomonas</taxon>
    </lineage>
</organism>
<dbReference type="Gene3D" id="3.40.50.720">
    <property type="entry name" value="NAD(P)-binding Rossmann-like Domain"/>
    <property type="match status" value="1"/>
</dbReference>
<dbReference type="OrthoDB" id="9810755at2"/>
<keyword evidence="4" id="KW-1185">Reference proteome</keyword>
<dbReference type="InterPro" id="IPR037108">
    <property type="entry name" value="TM1727-like_C_sf"/>
</dbReference>
<evidence type="ECO:0000313" key="4">
    <source>
        <dbReference type="Proteomes" id="UP000282832"/>
    </source>
</evidence>
<dbReference type="Pfam" id="PF10728">
    <property type="entry name" value="DUF2520"/>
    <property type="match status" value="1"/>
</dbReference>
<proteinExistence type="predicted"/>
<accession>A0A437PUJ3</accession>
<dbReference type="SUPFAM" id="SSF51735">
    <property type="entry name" value="NAD(P)-binding Rossmann-fold domains"/>
    <property type="match status" value="1"/>
</dbReference>